<keyword evidence="2 8" id="KW-0436">Ligase</keyword>
<keyword evidence="5 8" id="KW-0067">ATP-binding</keyword>
<evidence type="ECO:0000256" key="6">
    <source>
        <dbReference type="ARBA" id="ARBA00023146"/>
    </source>
</evidence>
<evidence type="ECO:0000256" key="2">
    <source>
        <dbReference type="ARBA" id="ARBA00022598"/>
    </source>
</evidence>
<reference evidence="13" key="2">
    <citation type="submission" date="2012-03" db="EMBL/GenBank/DDBJ databases">
        <title>The complete genome sequence of the pioneer microbe on fresh volcanic deposit, Leptospirillum ferrooxidans strain C2-3.</title>
        <authorList>
            <person name="Fujimura R."/>
            <person name="Sato Y."/>
            <person name="Nishizawa T."/>
            <person name="Nanba K."/>
            <person name="Oshima K."/>
            <person name="Hattori M."/>
            <person name="Kamijo T."/>
            <person name="Ohta H."/>
        </authorList>
    </citation>
    <scope>NUCLEOTIDE SEQUENCE [LARGE SCALE GENOMIC DNA]</scope>
    <source>
        <strain evidence="13">C2-3</strain>
    </source>
</reference>
<dbReference type="CDD" id="cd00775">
    <property type="entry name" value="LysRS_core"/>
    <property type="match status" value="1"/>
</dbReference>
<dbReference type="Pfam" id="PF00152">
    <property type="entry name" value="tRNA-synt_2"/>
    <property type="match status" value="1"/>
</dbReference>
<keyword evidence="4 8" id="KW-0547">Nucleotide-binding</keyword>
<evidence type="ECO:0000256" key="1">
    <source>
        <dbReference type="ARBA" id="ARBA00008226"/>
    </source>
</evidence>
<dbReference type="HOGENOM" id="CLU_008255_6_0_0"/>
<feature type="domain" description="Aminoacyl-transfer RNA synthetases class-II family profile" evidence="10">
    <location>
        <begin position="189"/>
        <end position="508"/>
    </location>
</feature>
<dbReference type="Gene3D" id="3.30.930.10">
    <property type="entry name" value="Bira Bifunctional Protein, Domain 2"/>
    <property type="match status" value="1"/>
</dbReference>
<dbReference type="PRINTS" id="PR00982">
    <property type="entry name" value="TRNASYNTHLYS"/>
</dbReference>
<dbReference type="InterPro" id="IPR004364">
    <property type="entry name" value="Aa-tRNA-synt_II"/>
</dbReference>
<dbReference type="SUPFAM" id="SSF55681">
    <property type="entry name" value="Class II aaRS and biotin synthetases"/>
    <property type="match status" value="1"/>
</dbReference>
<dbReference type="NCBIfam" id="NF001756">
    <property type="entry name" value="PRK00484.1"/>
    <property type="match status" value="1"/>
</dbReference>
<dbReference type="OrthoDB" id="9802326at2"/>
<dbReference type="Gene3D" id="2.40.50.140">
    <property type="entry name" value="Nucleic acid-binding proteins"/>
    <property type="match status" value="1"/>
</dbReference>
<comment type="similarity">
    <text evidence="1 8">Belongs to the class-II aminoacyl-tRNA synthetase family.</text>
</comment>
<keyword evidence="8" id="KW-0648">Protein biosynthesis</keyword>
<dbReference type="Proteomes" id="UP000007382">
    <property type="component" value="Chromosome"/>
</dbReference>
<dbReference type="RefSeq" id="WP_014449567.1">
    <property type="nucleotide sequence ID" value="NC_017094.1"/>
</dbReference>
<dbReference type="SUPFAM" id="SSF50249">
    <property type="entry name" value="Nucleic acid-binding proteins"/>
    <property type="match status" value="1"/>
</dbReference>
<dbReference type="GO" id="GO:0008270">
    <property type="term" value="F:zinc ion binding"/>
    <property type="evidence" value="ECO:0007669"/>
    <property type="project" value="InterPro"/>
</dbReference>
<dbReference type="EC" id="6.1.1.6" evidence="8"/>
<dbReference type="PANTHER" id="PTHR42918">
    <property type="entry name" value="LYSYL-TRNA SYNTHETASE"/>
    <property type="match status" value="1"/>
</dbReference>
<dbReference type="GO" id="GO:0000287">
    <property type="term" value="F:magnesium ion binding"/>
    <property type="evidence" value="ECO:0007669"/>
    <property type="project" value="UniProtKB-UniRule"/>
</dbReference>
<evidence type="ECO:0000259" key="10">
    <source>
        <dbReference type="PROSITE" id="PS50862"/>
    </source>
</evidence>
<keyword evidence="13" id="KW-1185">Reference proteome</keyword>
<keyword evidence="6 8" id="KW-0030">Aminoacyl-tRNA synthetase</keyword>
<keyword evidence="8" id="KW-0963">Cytoplasm</keyword>
<dbReference type="GO" id="GO:0005524">
    <property type="term" value="F:ATP binding"/>
    <property type="evidence" value="ECO:0007669"/>
    <property type="project" value="UniProtKB-UniRule"/>
</dbReference>
<dbReference type="NCBIfam" id="TIGR00499">
    <property type="entry name" value="lysS_bact"/>
    <property type="match status" value="1"/>
</dbReference>
<accession>I0IP80</accession>
<evidence type="ECO:0000313" key="12">
    <source>
        <dbReference type="EMBL" id="BAM07079.1"/>
    </source>
</evidence>
<comment type="subcellular location">
    <subcellularLocation>
        <location evidence="8">Cytoplasm</location>
    </subcellularLocation>
</comment>
<comment type="cofactor">
    <cofactor evidence="8 9">
        <name>Mg(2+)</name>
        <dbReference type="ChEBI" id="CHEBI:18420"/>
    </cofactor>
    <text evidence="8 9">Binds 3 Mg(2+) ions per subunit.</text>
</comment>
<evidence type="ECO:0000256" key="9">
    <source>
        <dbReference type="RuleBase" id="RU000336"/>
    </source>
</evidence>
<name>I0IP80_LEPFC</name>
<dbReference type="InterPro" id="IPR044136">
    <property type="entry name" value="Lys-tRNA-ligase_II_N"/>
</dbReference>
<reference evidence="12 13" key="1">
    <citation type="journal article" date="2012" name="J. Bacteriol.">
        <title>Complete Genome Sequence of Leptospirillum ferrooxidans Strain C2-3, Isolated from a Fresh Volcanic Ash Deposit on the Island of Miyake, Japan.</title>
        <authorList>
            <person name="Fujimura R."/>
            <person name="Sato Y."/>
            <person name="Nishizawa T."/>
            <person name="Oshima K."/>
            <person name="Kim S.-W."/>
            <person name="Hattori M."/>
            <person name="Kamijo T."/>
            <person name="Ohta H."/>
        </authorList>
    </citation>
    <scope>NUCLEOTIDE SEQUENCE [LARGE SCALE GENOMIC DNA]</scope>
    <source>
        <strain evidence="12 13">C2-3</strain>
    </source>
</reference>
<dbReference type="GO" id="GO:0005829">
    <property type="term" value="C:cytosol"/>
    <property type="evidence" value="ECO:0007669"/>
    <property type="project" value="TreeGrafter"/>
</dbReference>
<evidence type="ECO:0000256" key="7">
    <source>
        <dbReference type="ARBA" id="ARBA00048573"/>
    </source>
</evidence>
<dbReference type="STRING" id="1162668.LFE_1396"/>
<dbReference type="GO" id="GO:0003906">
    <property type="term" value="F:DNA-(apurinic or apyrimidinic site) endonuclease activity"/>
    <property type="evidence" value="ECO:0007669"/>
    <property type="project" value="InterPro"/>
</dbReference>
<keyword evidence="8 9" id="KW-0460">Magnesium</keyword>
<dbReference type="KEGG" id="lfc:LFE_1396"/>
<dbReference type="InterPro" id="IPR012340">
    <property type="entry name" value="NA-bd_OB-fold"/>
</dbReference>
<dbReference type="GO" id="GO:0019104">
    <property type="term" value="F:DNA N-glycosylase activity"/>
    <property type="evidence" value="ECO:0007669"/>
    <property type="project" value="InterPro"/>
</dbReference>
<dbReference type="EMBL" id="AP012342">
    <property type="protein sequence ID" value="BAM07079.1"/>
    <property type="molecule type" value="Genomic_DNA"/>
</dbReference>
<dbReference type="HAMAP" id="MF_00252">
    <property type="entry name" value="Lys_tRNA_synth_class2"/>
    <property type="match status" value="1"/>
</dbReference>
<dbReference type="PANTHER" id="PTHR42918:SF15">
    <property type="entry name" value="LYSINE--TRNA LIGASE, CHLOROPLASTIC_MITOCHONDRIAL"/>
    <property type="match status" value="1"/>
</dbReference>
<evidence type="ECO:0000256" key="3">
    <source>
        <dbReference type="ARBA" id="ARBA00022723"/>
    </source>
</evidence>
<gene>
    <name evidence="8" type="primary">lysS</name>
    <name evidence="12" type="ordered locus">LFE_1396</name>
</gene>
<organism evidence="12 13">
    <name type="scientific">Leptospirillum ferrooxidans (strain C2-3)</name>
    <dbReference type="NCBI Taxonomy" id="1162668"/>
    <lineage>
        <taxon>Bacteria</taxon>
        <taxon>Pseudomonadati</taxon>
        <taxon>Nitrospirota</taxon>
        <taxon>Nitrospiria</taxon>
        <taxon>Nitrospirales</taxon>
        <taxon>Nitrospiraceae</taxon>
        <taxon>Leptospirillum</taxon>
    </lineage>
</organism>
<feature type="binding site" evidence="8">
    <location>
        <position position="427"/>
    </location>
    <ligand>
        <name>Mg(2+)</name>
        <dbReference type="ChEBI" id="CHEBI:18420"/>
        <label>2</label>
    </ligand>
</feature>
<dbReference type="GO" id="GO:0006284">
    <property type="term" value="P:base-excision repair"/>
    <property type="evidence" value="ECO:0007669"/>
    <property type="project" value="InterPro"/>
</dbReference>
<evidence type="ECO:0000313" key="13">
    <source>
        <dbReference type="Proteomes" id="UP000007382"/>
    </source>
</evidence>
<dbReference type="Pfam" id="PF01336">
    <property type="entry name" value="tRNA_anti-codon"/>
    <property type="match status" value="1"/>
</dbReference>
<dbReference type="CDD" id="cd04322">
    <property type="entry name" value="LysRS_N"/>
    <property type="match status" value="1"/>
</dbReference>
<dbReference type="PROSITE" id="PS50862">
    <property type="entry name" value="AA_TRNA_LIGASE_II"/>
    <property type="match status" value="1"/>
</dbReference>
<feature type="domain" description="Formamidopyrimidine-DNA glycosylase catalytic" evidence="11">
    <location>
        <begin position="9"/>
        <end position="206"/>
    </location>
</feature>
<dbReference type="eggNOG" id="COG1190">
    <property type="taxonomic scope" value="Bacteria"/>
</dbReference>
<feature type="binding site" evidence="8">
    <location>
        <position position="420"/>
    </location>
    <ligand>
        <name>Mg(2+)</name>
        <dbReference type="ChEBI" id="CHEBI:18420"/>
        <label>1</label>
    </ligand>
</feature>
<dbReference type="InterPro" id="IPR012319">
    <property type="entry name" value="FPG_cat"/>
</dbReference>
<dbReference type="InterPro" id="IPR004365">
    <property type="entry name" value="NA-bd_OB_tRNA"/>
</dbReference>
<dbReference type="GO" id="GO:0000049">
    <property type="term" value="F:tRNA binding"/>
    <property type="evidence" value="ECO:0007669"/>
    <property type="project" value="TreeGrafter"/>
</dbReference>
<proteinExistence type="inferred from homology"/>
<comment type="catalytic activity">
    <reaction evidence="7 8 9">
        <text>tRNA(Lys) + L-lysine + ATP = L-lysyl-tRNA(Lys) + AMP + diphosphate</text>
        <dbReference type="Rhea" id="RHEA:20792"/>
        <dbReference type="Rhea" id="RHEA-COMP:9696"/>
        <dbReference type="Rhea" id="RHEA-COMP:9697"/>
        <dbReference type="ChEBI" id="CHEBI:30616"/>
        <dbReference type="ChEBI" id="CHEBI:32551"/>
        <dbReference type="ChEBI" id="CHEBI:33019"/>
        <dbReference type="ChEBI" id="CHEBI:78442"/>
        <dbReference type="ChEBI" id="CHEBI:78529"/>
        <dbReference type="ChEBI" id="CHEBI:456215"/>
        <dbReference type="EC" id="6.1.1.6"/>
    </reaction>
</comment>
<dbReference type="AlphaFoldDB" id="I0IP80"/>
<dbReference type="GO" id="GO:0006430">
    <property type="term" value="P:lysyl-tRNA aminoacylation"/>
    <property type="evidence" value="ECO:0007669"/>
    <property type="project" value="UniProtKB-UniRule"/>
</dbReference>
<evidence type="ECO:0000256" key="5">
    <source>
        <dbReference type="ARBA" id="ARBA00022840"/>
    </source>
</evidence>
<dbReference type="PROSITE" id="PS51068">
    <property type="entry name" value="FPG_CAT"/>
    <property type="match status" value="1"/>
</dbReference>
<evidence type="ECO:0000259" key="11">
    <source>
        <dbReference type="PROSITE" id="PS51068"/>
    </source>
</evidence>
<evidence type="ECO:0000256" key="4">
    <source>
        <dbReference type="ARBA" id="ARBA00022741"/>
    </source>
</evidence>
<dbReference type="PATRIC" id="fig|1162668.3.peg.1662"/>
<evidence type="ECO:0000256" key="8">
    <source>
        <dbReference type="HAMAP-Rule" id="MF_00252"/>
    </source>
</evidence>
<dbReference type="GO" id="GO:0004824">
    <property type="term" value="F:lysine-tRNA ligase activity"/>
    <property type="evidence" value="ECO:0007669"/>
    <property type="project" value="UniProtKB-UniRule"/>
</dbReference>
<dbReference type="InterPro" id="IPR006195">
    <property type="entry name" value="aa-tRNA-synth_II"/>
</dbReference>
<protein>
    <recommendedName>
        <fullName evidence="8">Lysine--tRNA ligase</fullName>
        <ecNumber evidence="8">6.1.1.6</ecNumber>
    </recommendedName>
    <alternativeName>
        <fullName evidence="8">Lysyl-tRNA synthetase</fullName>
        <shortName evidence="8">LysRS</shortName>
    </alternativeName>
</protein>
<sequence length="510" mass="58496">MNTTNQDHAELPEQERVRREKRQILLSNGIDPYGMAFPDRESIRDLKRKLLPWTKEGQDKDHLPESPIKSRIAGRVVLLRRFGKAFFATLQDNGDRFQIYVKKDRLPEGVFDIFNDTLDMGDHLGIEGTFFKTKTGEPTLEASSLWFLGKSVHPLPEKWHGLSDIETRYRQRYIDLIVNLPARQVFEDRSRILSLIRRFMDDRGFLEVETPMMHPSPGGALARPFVTHHNSLGTDLYLRIAPELYLKRLVVGGFTKVYEINRNFRNEGFSPRHNPEFTMMEFYMAYHSPEELMALTEALIPELCQKIRQKTTVQFGEHEIELMGPYRRISYLGSLKDHFALSEQDLFDETKLIECLKGAKIPIPPKRAGKPYFADLQNALFEETIEKGLIQPTFVTGYPKAISPLARSSKDNPEITDRFELFIGGIEIANGFMELNDPDDQLARFEAQMESRQAGDLEAPPPDLDYIRALEIGLPPTAGEGIGIDRLVMLLTEQTSIRDVLLFPQMKPEG</sequence>
<feature type="binding site" evidence="8">
    <location>
        <position position="427"/>
    </location>
    <ligand>
        <name>Mg(2+)</name>
        <dbReference type="ChEBI" id="CHEBI:18420"/>
        <label>1</label>
    </ligand>
</feature>
<dbReference type="InterPro" id="IPR002313">
    <property type="entry name" value="Lys-tRNA-ligase_II"/>
</dbReference>
<dbReference type="InterPro" id="IPR018149">
    <property type="entry name" value="Lys-tRNA-synth_II_C"/>
</dbReference>
<keyword evidence="3 8" id="KW-0479">Metal-binding</keyword>
<dbReference type="InterPro" id="IPR045864">
    <property type="entry name" value="aa-tRNA-synth_II/BPL/LPL"/>
</dbReference>
<comment type="subunit">
    <text evidence="8">Homodimer.</text>
</comment>